<dbReference type="Proteomes" id="UP001224775">
    <property type="component" value="Unassembled WGS sequence"/>
</dbReference>
<dbReference type="SUPFAM" id="SSF54236">
    <property type="entry name" value="Ubiquitin-like"/>
    <property type="match status" value="1"/>
</dbReference>
<evidence type="ECO:0000259" key="3">
    <source>
        <dbReference type="PROSITE" id="PS50053"/>
    </source>
</evidence>
<evidence type="ECO:0000313" key="4">
    <source>
        <dbReference type="EMBL" id="KAK1738039.1"/>
    </source>
</evidence>
<feature type="compositionally biased region" description="Low complexity" evidence="2">
    <location>
        <begin position="387"/>
        <end position="401"/>
    </location>
</feature>
<gene>
    <name evidence="4" type="ORF">QTG54_011333</name>
</gene>
<dbReference type="Gene3D" id="3.10.20.90">
    <property type="entry name" value="Phosphatidylinositol 3-kinase Catalytic Subunit, Chain A, domain 1"/>
    <property type="match status" value="1"/>
</dbReference>
<feature type="region of interest" description="Disordered" evidence="2">
    <location>
        <begin position="297"/>
        <end position="320"/>
    </location>
</feature>
<dbReference type="Pfam" id="PF11976">
    <property type="entry name" value="Rad60-SLD"/>
    <property type="match status" value="1"/>
</dbReference>
<protein>
    <recommendedName>
        <fullName evidence="3">Ubiquitin-like domain-containing protein</fullName>
    </recommendedName>
</protein>
<dbReference type="InterPro" id="IPR029071">
    <property type="entry name" value="Ubiquitin-like_domsf"/>
</dbReference>
<dbReference type="InterPro" id="IPR022617">
    <property type="entry name" value="Rad60/SUMO-like_dom"/>
</dbReference>
<keyword evidence="5" id="KW-1185">Reference proteome</keyword>
<dbReference type="AlphaFoldDB" id="A0AAD8Y1T2"/>
<feature type="region of interest" description="Disordered" evidence="2">
    <location>
        <begin position="378"/>
        <end position="409"/>
    </location>
</feature>
<feature type="coiled-coil region" evidence="1">
    <location>
        <begin position="348"/>
        <end position="375"/>
    </location>
</feature>
<organism evidence="4 5">
    <name type="scientific">Skeletonema marinoi</name>
    <dbReference type="NCBI Taxonomy" id="267567"/>
    <lineage>
        <taxon>Eukaryota</taxon>
        <taxon>Sar</taxon>
        <taxon>Stramenopiles</taxon>
        <taxon>Ochrophyta</taxon>
        <taxon>Bacillariophyta</taxon>
        <taxon>Coscinodiscophyceae</taxon>
        <taxon>Thalassiosirophycidae</taxon>
        <taxon>Thalassiosirales</taxon>
        <taxon>Skeletonemataceae</taxon>
        <taxon>Skeletonema</taxon>
        <taxon>Skeletonema marinoi-dohrnii complex</taxon>
    </lineage>
</organism>
<reference evidence="4" key="1">
    <citation type="submission" date="2023-06" db="EMBL/GenBank/DDBJ databases">
        <title>Survivors Of The Sea: Transcriptome response of Skeletonema marinoi to long-term dormancy.</title>
        <authorList>
            <person name="Pinder M.I.M."/>
            <person name="Kourtchenko O."/>
            <person name="Robertson E.K."/>
            <person name="Larsson T."/>
            <person name="Maumus F."/>
            <person name="Osuna-Cruz C.M."/>
            <person name="Vancaester E."/>
            <person name="Stenow R."/>
            <person name="Vandepoele K."/>
            <person name="Ploug H."/>
            <person name="Bruchert V."/>
            <person name="Godhe A."/>
            <person name="Topel M."/>
        </authorList>
    </citation>
    <scope>NUCLEOTIDE SEQUENCE</scope>
    <source>
        <strain evidence="4">R05AC</strain>
    </source>
</reference>
<dbReference type="InterPro" id="IPR000626">
    <property type="entry name" value="Ubiquitin-like_dom"/>
</dbReference>
<dbReference type="PROSITE" id="PS50053">
    <property type="entry name" value="UBIQUITIN_2"/>
    <property type="match status" value="1"/>
</dbReference>
<feature type="compositionally biased region" description="Basic residues" evidence="2">
    <location>
        <begin position="311"/>
        <end position="320"/>
    </location>
</feature>
<comment type="caution">
    <text evidence="4">The sequence shown here is derived from an EMBL/GenBank/DDBJ whole genome shotgun (WGS) entry which is preliminary data.</text>
</comment>
<sequence>MARGKQNTRSSITARNKRNLRKLSASASKDGPSRSEEVIRASIDHHWSSFCPTLQSFILSPQTVTIETLIEFWSRPDSSPYAAMNIGPGTSHMLAYEYLNLGETLIAQALIRCGAFLNQLNKGTVPMTELAAMTSEELADAKKLPIYSYAVKLCNEGKEMTYLRKALPLKYMNALGFEASSSNVPSMKYVDLVASDWDNTASSKKQRSSDQDEDTTEIKVILSTKDDVIDIEKTISVSATLKTLFNDYADECGVSLRSLRFSFNGSMLFLSTAGNKTAKDLGIEDGGVIEVSNVNSTVPKENKSPEATTKGGKKKEKKRTSILKATQMKKGRQSSVVFNPETDRQRHSKKLTKVLDEMELQLKGIRQNINESMLLCQKSKTRRPSSRKSLNASSSAVSNPSMTGLGGKAGRTSFSVNVGRVENLYKTSKRDKLINASRTSRIAKIDLHGCTQEEAVERLNEWEGVTMDAAMKGEYPFVVPAVIVCGGGTQILSELVENWIREKKNVANAFA</sequence>
<proteinExistence type="predicted"/>
<feature type="domain" description="Ubiquitin-like" evidence="3">
    <location>
        <begin position="218"/>
        <end position="291"/>
    </location>
</feature>
<evidence type="ECO:0000256" key="2">
    <source>
        <dbReference type="SAM" id="MobiDB-lite"/>
    </source>
</evidence>
<dbReference type="CDD" id="cd01763">
    <property type="entry name" value="Ubl_SUMO_like"/>
    <property type="match status" value="1"/>
</dbReference>
<accession>A0AAD8Y1T2</accession>
<evidence type="ECO:0000313" key="5">
    <source>
        <dbReference type="Proteomes" id="UP001224775"/>
    </source>
</evidence>
<dbReference type="InterPro" id="IPR036063">
    <property type="entry name" value="Smr_dom_sf"/>
</dbReference>
<evidence type="ECO:0000256" key="1">
    <source>
        <dbReference type="SAM" id="Coils"/>
    </source>
</evidence>
<dbReference type="EMBL" id="JATAAI010000022">
    <property type="protein sequence ID" value="KAK1738039.1"/>
    <property type="molecule type" value="Genomic_DNA"/>
</dbReference>
<keyword evidence="1" id="KW-0175">Coiled coil</keyword>
<dbReference type="Gene3D" id="3.30.1370.110">
    <property type="match status" value="1"/>
</dbReference>
<name>A0AAD8Y1T2_9STRA</name>